<organism evidence="2 3">
    <name type="scientific">Clonostachys rhizophaga</name>
    <dbReference type="NCBI Taxonomy" id="160324"/>
    <lineage>
        <taxon>Eukaryota</taxon>
        <taxon>Fungi</taxon>
        <taxon>Dikarya</taxon>
        <taxon>Ascomycota</taxon>
        <taxon>Pezizomycotina</taxon>
        <taxon>Sordariomycetes</taxon>
        <taxon>Hypocreomycetidae</taxon>
        <taxon>Hypocreales</taxon>
        <taxon>Bionectriaceae</taxon>
        <taxon>Clonostachys</taxon>
    </lineage>
</organism>
<protein>
    <submittedName>
        <fullName evidence="2">Uncharacterized protein</fullName>
    </submittedName>
</protein>
<comment type="caution">
    <text evidence="2">The sequence shown here is derived from an EMBL/GenBank/DDBJ whole genome shotgun (WGS) entry which is preliminary data.</text>
</comment>
<accession>A0A9N9YGZ2</accession>
<gene>
    <name evidence="2" type="ORF">CRHIZ90672A_00009218</name>
</gene>
<evidence type="ECO:0000256" key="1">
    <source>
        <dbReference type="SAM" id="MobiDB-lite"/>
    </source>
</evidence>
<dbReference type="EMBL" id="CABFNQ020000533">
    <property type="protein sequence ID" value="CAH0018533.1"/>
    <property type="molecule type" value="Genomic_DNA"/>
</dbReference>
<sequence>MTVRGDGDDGPNDAMLLQAGRRAPSHMLAPPSGPSGGEVSRALRAFVDTHVRGKVVQGGEGQHLRSEAVR</sequence>
<dbReference type="AlphaFoldDB" id="A0A9N9YGZ2"/>
<proteinExistence type="predicted"/>
<name>A0A9N9YGZ2_9HYPO</name>
<keyword evidence="3" id="KW-1185">Reference proteome</keyword>
<evidence type="ECO:0000313" key="2">
    <source>
        <dbReference type="EMBL" id="CAH0018533.1"/>
    </source>
</evidence>
<reference evidence="2" key="1">
    <citation type="submission" date="2021-10" db="EMBL/GenBank/DDBJ databases">
        <authorList>
            <person name="Piombo E."/>
        </authorList>
    </citation>
    <scope>NUCLEOTIDE SEQUENCE</scope>
</reference>
<feature type="region of interest" description="Disordered" evidence="1">
    <location>
        <begin position="1"/>
        <end position="39"/>
    </location>
</feature>
<evidence type="ECO:0000313" key="3">
    <source>
        <dbReference type="Proteomes" id="UP000696573"/>
    </source>
</evidence>
<dbReference type="Proteomes" id="UP000696573">
    <property type="component" value="Unassembled WGS sequence"/>
</dbReference>